<reference evidence="4" key="1">
    <citation type="submission" date="2011-02" db="EMBL/GenBank/DDBJ databases">
        <title>The complete genome of Planctomyces brasiliensis DSM 5305.</title>
        <authorList>
            <person name="Lucas S."/>
            <person name="Copeland A."/>
            <person name="Lapidus A."/>
            <person name="Bruce D."/>
            <person name="Goodwin L."/>
            <person name="Pitluck S."/>
            <person name="Kyrpides N."/>
            <person name="Mavromatis K."/>
            <person name="Pagani I."/>
            <person name="Ivanova N."/>
            <person name="Ovchinnikova G."/>
            <person name="Lu M."/>
            <person name="Detter J.C."/>
            <person name="Han C."/>
            <person name="Land M."/>
            <person name="Hauser L."/>
            <person name="Markowitz V."/>
            <person name="Cheng J.-F."/>
            <person name="Hugenholtz P."/>
            <person name="Woyke T."/>
            <person name="Wu D."/>
            <person name="Tindall B."/>
            <person name="Pomrenke H.G."/>
            <person name="Brambilla E."/>
            <person name="Klenk H.-P."/>
            <person name="Eisen J.A."/>
        </authorList>
    </citation>
    <scope>NUCLEOTIDE SEQUENCE [LARGE SCALE GENOMIC DNA]</scope>
    <source>
        <strain evidence="4">ATCC 49424 / DSM 5305 / JCM 21570 / NBRC 103401 / IFAM 1448</strain>
    </source>
</reference>
<proteinExistence type="predicted"/>
<keyword evidence="2" id="KW-0732">Signal</keyword>
<protein>
    <submittedName>
        <fullName evidence="3">Signal peptide-domain containing protein</fullName>
    </submittedName>
</protein>
<keyword evidence="4" id="KW-1185">Reference proteome</keyword>
<gene>
    <name evidence="3" type="ordered locus">Plabr_3927</name>
</gene>
<dbReference type="RefSeq" id="WP_013630221.1">
    <property type="nucleotide sequence ID" value="NC_015174.1"/>
</dbReference>
<dbReference type="EMBL" id="CP002546">
    <property type="protein sequence ID" value="ADY61504.1"/>
    <property type="molecule type" value="Genomic_DNA"/>
</dbReference>
<dbReference type="eggNOG" id="ENOG5033RXV">
    <property type="taxonomic scope" value="Bacteria"/>
</dbReference>
<evidence type="ECO:0000313" key="3">
    <source>
        <dbReference type="EMBL" id="ADY61504.1"/>
    </source>
</evidence>
<name>F0STN5_RUBBR</name>
<feature type="chain" id="PRO_5003260933" evidence="2">
    <location>
        <begin position="23"/>
        <end position="243"/>
    </location>
</feature>
<dbReference type="STRING" id="756272.Plabr_3927"/>
<accession>F0STN5</accession>
<dbReference type="HOGENOM" id="CLU_1174680_0_0_0"/>
<organism evidence="3 4">
    <name type="scientific">Rubinisphaera brasiliensis (strain ATCC 49424 / DSM 5305 / JCM 21570 / IAM 15109 / NBRC 103401 / IFAM 1448)</name>
    <name type="common">Planctomyces brasiliensis</name>
    <dbReference type="NCBI Taxonomy" id="756272"/>
    <lineage>
        <taxon>Bacteria</taxon>
        <taxon>Pseudomonadati</taxon>
        <taxon>Planctomycetota</taxon>
        <taxon>Planctomycetia</taxon>
        <taxon>Planctomycetales</taxon>
        <taxon>Planctomycetaceae</taxon>
        <taxon>Rubinisphaera</taxon>
    </lineage>
</organism>
<feature type="region of interest" description="Disordered" evidence="1">
    <location>
        <begin position="42"/>
        <end position="64"/>
    </location>
</feature>
<dbReference type="InterPro" id="IPR013320">
    <property type="entry name" value="ConA-like_dom_sf"/>
</dbReference>
<evidence type="ECO:0000256" key="2">
    <source>
        <dbReference type="SAM" id="SignalP"/>
    </source>
</evidence>
<feature type="signal peptide" evidence="2">
    <location>
        <begin position="1"/>
        <end position="22"/>
    </location>
</feature>
<evidence type="ECO:0000313" key="4">
    <source>
        <dbReference type="Proteomes" id="UP000006860"/>
    </source>
</evidence>
<dbReference type="Proteomes" id="UP000006860">
    <property type="component" value="Chromosome"/>
</dbReference>
<dbReference type="SUPFAM" id="SSF49899">
    <property type="entry name" value="Concanavalin A-like lectins/glucanases"/>
    <property type="match status" value="1"/>
</dbReference>
<dbReference type="Gene3D" id="2.60.120.560">
    <property type="entry name" value="Exo-inulinase, domain 1"/>
    <property type="match status" value="1"/>
</dbReference>
<evidence type="ECO:0000256" key="1">
    <source>
        <dbReference type="SAM" id="MobiDB-lite"/>
    </source>
</evidence>
<sequence length="243" mass="27451">MKRRLLLVLCCLLLVPAFHLNAAEPTEKWGELIFADDFERTESQELKDEPGNEWTTSSDKTAGGNKQVDLRDGHLFIYTHETANHATSVRHEFQFENGTLGLKFRLGNERDSLKLNFTDLGCKTVHAGHLFDAVVSPKGVLLEDRKTGVMDLKIRAARAEGKLTKAQQQMLTSRKKFFPMPIETGVWHELLVHVDGDVLKATVDGQPMAKFSAPGFAHPTKTMIRLLVPYTASVDELRIWRRQ</sequence>
<dbReference type="AlphaFoldDB" id="F0STN5"/>
<dbReference type="KEGG" id="pbs:Plabr_3927"/>